<feature type="transmembrane region" description="Helical" evidence="8">
    <location>
        <begin position="404"/>
        <end position="421"/>
    </location>
</feature>
<evidence type="ECO:0000313" key="10">
    <source>
        <dbReference type="EMBL" id="SSA36083.1"/>
    </source>
</evidence>
<keyword evidence="4 8" id="KW-0812">Transmembrane</keyword>
<dbReference type="InterPro" id="IPR004869">
    <property type="entry name" value="MMPL_dom"/>
</dbReference>
<evidence type="ECO:0000259" key="9">
    <source>
        <dbReference type="PROSITE" id="PS50156"/>
    </source>
</evidence>
<feature type="transmembrane region" description="Helical" evidence="8">
    <location>
        <begin position="566"/>
        <end position="586"/>
    </location>
</feature>
<evidence type="ECO:0000256" key="5">
    <source>
        <dbReference type="ARBA" id="ARBA00022989"/>
    </source>
</evidence>
<dbReference type="EMBL" id="UESZ01000001">
    <property type="protein sequence ID" value="SSA36083.1"/>
    <property type="molecule type" value="Genomic_DNA"/>
</dbReference>
<feature type="transmembrane region" description="Helical" evidence="8">
    <location>
        <begin position="311"/>
        <end position="337"/>
    </location>
</feature>
<evidence type="ECO:0000256" key="8">
    <source>
        <dbReference type="SAM" id="Phobius"/>
    </source>
</evidence>
<dbReference type="AlphaFoldDB" id="A0A2Y9C2H3"/>
<dbReference type="InterPro" id="IPR050545">
    <property type="entry name" value="Mycobact_MmpL"/>
</dbReference>
<comment type="similarity">
    <text evidence="2">Belongs to the resistance-nodulation-cell division (RND) (TC 2.A.6) family. MmpL subfamily.</text>
</comment>
<dbReference type="Proteomes" id="UP000250028">
    <property type="component" value="Unassembled WGS sequence"/>
</dbReference>
<keyword evidence="3" id="KW-1003">Cell membrane</keyword>
<comment type="subcellular location">
    <subcellularLocation>
        <location evidence="1">Cell membrane</location>
        <topology evidence="1">Multi-pass membrane protein</topology>
    </subcellularLocation>
</comment>
<evidence type="ECO:0000256" key="3">
    <source>
        <dbReference type="ARBA" id="ARBA00022475"/>
    </source>
</evidence>
<feature type="transmembrane region" description="Helical" evidence="8">
    <location>
        <begin position="623"/>
        <end position="642"/>
    </location>
</feature>
<keyword evidence="6 8" id="KW-0472">Membrane</keyword>
<accession>A0A2Y9C2H3</accession>
<feature type="region of interest" description="Disordered" evidence="7">
    <location>
        <begin position="755"/>
        <end position="776"/>
    </location>
</feature>
<evidence type="ECO:0000256" key="6">
    <source>
        <dbReference type="ARBA" id="ARBA00023136"/>
    </source>
</evidence>
<feature type="domain" description="SSD" evidence="9">
    <location>
        <begin position="216"/>
        <end position="365"/>
    </location>
</feature>
<name>A0A2Y9C2H3_9MICO</name>
<dbReference type="OrthoDB" id="7051771at2"/>
<dbReference type="PROSITE" id="PS50156">
    <property type="entry name" value="SSD"/>
    <property type="match status" value="1"/>
</dbReference>
<feature type="transmembrane region" description="Helical" evidence="8">
    <location>
        <begin position="216"/>
        <end position="249"/>
    </location>
</feature>
<feature type="transmembrane region" description="Helical" evidence="8">
    <location>
        <begin position="343"/>
        <end position="366"/>
    </location>
</feature>
<feature type="transmembrane region" description="Helical" evidence="8">
    <location>
        <begin position="269"/>
        <end position="290"/>
    </location>
</feature>
<keyword evidence="11" id="KW-1185">Reference proteome</keyword>
<dbReference type="Pfam" id="PF03176">
    <property type="entry name" value="MMPL"/>
    <property type="match status" value="2"/>
</dbReference>
<dbReference type="Gene3D" id="1.20.1640.10">
    <property type="entry name" value="Multidrug efflux transporter AcrB transmembrane domain"/>
    <property type="match status" value="2"/>
</dbReference>
<organism evidence="10 11">
    <name type="scientific">Branchiibius hedensis</name>
    <dbReference type="NCBI Taxonomy" id="672460"/>
    <lineage>
        <taxon>Bacteria</taxon>
        <taxon>Bacillati</taxon>
        <taxon>Actinomycetota</taxon>
        <taxon>Actinomycetes</taxon>
        <taxon>Micrococcales</taxon>
        <taxon>Dermacoccaceae</taxon>
        <taxon>Branchiibius</taxon>
    </lineage>
</organism>
<feature type="transmembrane region" description="Helical" evidence="8">
    <location>
        <begin position="16"/>
        <end position="37"/>
    </location>
</feature>
<dbReference type="GO" id="GO:0005886">
    <property type="term" value="C:plasma membrane"/>
    <property type="evidence" value="ECO:0007669"/>
    <property type="project" value="UniProtKB-SubCell"/>
</dbReference>
<proteinExistence type="inferred from homology"/>
<dbReference type="RefSeq" id="WP_109687789.1">
    <property type="nucleotide sequence ID" value="NZ_QGDN01000001.1"/>
</dbReference>
<dbReference type="PANTHER" id="PTHR33406:SF11">
    <property type="entry name" value="MEMBRANE PROTEIN SCO6666-RELATED"/>
    <property type="match status" value="1"/>
</dbReference>
<dbReference type="PANTHER" id="PTHR33406">
    <property type="entry name" value="MEMBRANE PROTEIN MJ1562-RELATED"/>
    <property type="match status" value="1"/>
</dbReference>
<dbReference type="SUPFAM" id="SSF82866">
    <property type="entry name" value="Multidrug efflux transporter AcrB transmembrane domain"/>
    <property type="match status" value="2"/>
</dbReference>
<protein>
    <submittedName>
        <fullName evidence="10">Putative drug exporter of the RND superfamily</fullName>
    </submittedName>
</protein>
<feature type="transmembrane region" description="Helical" evidence="8">
    <location>
        <begin position="697"/>
        <end position="727"/>
    </location>
</feature>
<evidence type="ECO:0000256" key="7">
    <source>
        <dbReference type="SAM" id="MobiDB-lite"/>
    </source>
</evidence>
<feature type="transmembrane region" description="Helical" evidence="8">
    <location>
        <begin position="674"/>
        <end position="691"/>
    </location>
</feature>
<evidence type="ECO:0000256" key="1">
    <source>
        <dbReference type="ARBA" id="ARBA00004651"/>
    </source>
</evidence>
<keyword evidence="5 8" id="KW-1133">Transmembrane helix</keyword>
<dbReference type="InterPro" id="IPR000731">
    <property type="entry name" value="SSD"/>
</dbReference>
<reference evidence="11" key="1">
    <citation type="submission" date="2016-10" db="EMBL/GenBank/DDBJ databases">
        <authorList>
            <person name="Varghese N."/>
            <person name="Submissions S."/>
        </authorList>
    </citation>
    <scope>NUCLEOTIDE SEQUENCE [LARGE SCALE GENOMIC DNA]</scope>
    <source>
        <strain evidence="11">DSM 22951</strain>
    </source>
</reference>
<evidence type="ECO:0000256" key="4">
    <source>
        <dbReference type="ARBA" id="ARBA00022692"/>
    </source>
</evidence>
<sequence>MATLLYKLGHAAYRKWYFFLIGWIVALVGFGALAGAVKQPYQDSFSIPGIPSLEAQTMQQKLFPGTGNAEDQAAVTVVVAAPEGHTLKEEKYSNAVNDLIAQLKKVPQMPADATTLVNPVQASAAQYQMAVQAAVKQGQPQAVAEANAKALLPLSADGRIGTMSFDFDVAKVTDVKPASQDAVLAALADARTSGLQAEVNGTGMQKFDVEGGSGELLGVAVAALVLLITFGSLVAAGLPILSAFVGVGAGTIGVMIASKFTTISTTTPILATMIGLAVGIDYTLFILSRYRSELRNTDDRAHAAGLAVGKAGSAVVFAGLTVLIALAALSVVGIPFLTTMGMAAAGTVFFAVLVALTLLPAVLGMLKSHAFGGSFRTPHRELDSDGKVINNGVRWARFIGKRPAVIGGVVTLVLIMLAVPAKDLHLALPTDSTAATNTTQRKAADLIVEGFGPGRAAPLITVVDATGIQDPKARLAAFGEVTAWAAKQGDVANAQVIAVNKDSTGAQILITPKSGPDDEATTTLLQNLRDGQSGIESQTKTTVGVTGVTAIQTDVSDALTSALPKYLAIVVGLAFILLMMVFRSILVPLTATLGFLLSVLATFGATVMIFQKGDLGIFSGEPIVSFLPIILIGIVFGLAMDYQVFLVSRMREAHVHGADAHEAVVDGFRHGARVVTAAACIMISVFAAFMLQGQQFIVSMGFALAAAVFFDAFLVRMTIIPAAMFLLGEKAWWLPKWLDKILPSVDVEGEKLQQLSSDTAQHAPKHAAPEEAPDPV</sequence>
<feature type="transmembrane region" description="Helical" evidence="8">
    <location>
        <begin position="593"/>
        <end position="611"/>
    </location>
</feature>
<evidence type="ECO:0000313" key="11">
    <source>
        <dbReference type="Proteomes" id="UP000250028"/>
    </source>
</evidence>
<gene>
    <name evidence="10" type="ORF">SAMN04489750_3463</name>
</gene>
<evidence type="ECO:0000256" key="2">
    <source>
        <dbReference type="ARBA" id="ARBA00010157"/>
    </source>
</evidence>